<proteinExistence type="predicted"/>
<reference evidence="2" key="1">
    <citation type="submission" date="2018-12" db="EMBL/GenBank/DDBJ databases">
        <authorList>
            <person name="Jadhav K."/>
            <person name="Kushwaha B."/>
            <person name="Jadhav I."/>
        </authorList>
    </citation>
    <scope>NUCLEOTIDE SEQUENCE [LARGE SCALE GENOMIC DNA]</scope>
    <source>
        <strain evidence="2">SBS 10</strain>
    </source>
</reference>
<comment type="caution">
    <text evidence="2">The sequence shown here is derived from an EMBL/GenBank/DDBJ whole genome shotgun (WGS) entry which is preliminary data.</text>
</comment>
<gene>
    <name evidence="2" type="ORF">DSL92_00015</name>
</gene>
<sequence>MRASMRLIRCCHSRPRWTVRCQWPPPRTGDVREELHEGPVRLDRPLSGGGRRAAPGRASASTIGPRCRCSWKGRRFRAPEWPSRQRRSRAIYLDASLSRARREASAVSRGRGLEDGLDVEASLRLDDVDPGRFAEGLQGRLSGDLELAFRQTAAGWRVSAPRSPSKVSSERPLSLQAQLTGDSDRRWRSSALISARVTIV</sequence>
<feature type="region of interest" description="Disordered" evidence="1">
    <location>
        <begin position="40"/>
        <end position="61"/>
    </location>
</feature>
<organism evidence="2">
    <name type="scientific">Billgrantia gudaonensis</name>
    <dbReference type="NCBI Taxonomy" id="376427"/>
    <lineage>
        <taxon>Bacteria</taxon>
        <taxon>Pseudomonadati</taxon>
        <taxon>Pseudomonadota</taxon>
        <taxon>Gammaproteobacteria</taxon>
        <taxon>Oceanospirillales</taxon>
        <taxon>Halomonadaceae</taxon>
        <taxon>Billgrantia</taxon>
    </lineage>
</organism>
<protein>
    <submittedName>
        <fullName evidence="2">Uncharacterized protein</fullName>
    </submittedName>
</protein>
<accession>A0A3S0QGD1</accession>
<dbReference type="EMBL" id="RXHI01000001">
    <property type="protein sequence ID" value="RUA23229.1"/>
    <property type="molecule type" value="Genomic_DNA"/>
</dbReference>
<evidence type="ECO:0000256" key="1">
    <source>
        <dbReference type="SAM" id="MobiDB-lite"/>
    </source>
</evidence>
<evidence type="ECO:0000313" key="2">
    <source>
        <dbReference type="EMBL" id="RUA23229.1"/>
    </source>
</evidence>
<name>A0A3S0QGD1_9GAMM</name>
<dbReference type="AlphaFoldDB" id="A0A3S0QGD1"/>
<feature type="compositionally biased region" description="Low complexity" evidence="1">
    <location>
        <begin position="52"/>
        <end position="61"/>
    </location>
</feature>